<comment type="similarity">
    <text evidence="2">Belongs to the GMC oxidoreductase family.</text>
</comment>
<evidence type="ECO:0000256" key="4">
    <source>
        <dbReference type="ARBA" id="ARBA00022827"/>
    </source>
</evidence>
<dbReference type="InterPro" id="IPR036188">
    <property type="entry name" value="FAD/NAD-bd_sf"/>
</dbReference>
<dbReference type="Pfam" id="PF00732">
    <property type="entry name" value="GMC_oxred_N"/>
    <property type="match status" value="1"/>
</dbReference>
<evidence type="ECO:0000313" key="8">
    <source>
        <dbReference type="Proteomes" id="UP000093053"/>
    </source>
</evidence>
<dbReference type="GO" id="GO:0016614">
    <property type="term" value="F:oxidoreductase activity, acting on CH-OH group of donors"/>
    <property type="evidence" value="ECO:0007669"/>
    <property type="project" value="InterPro"/>
</dbReference>
<protein>
    <recommendedName>
        <fullName evidence="9">Choline dehydrogenase</fullName>
    </recommendedName>
</protein>
<dbReference type="GO" id="GO:0050660">
    <property type="term" value="F:flavin adenine dinucleotide binding"/>
    <property type="evidence" value="ECO:0007669"/>
    <property type="project" value="InterPro"/>
</dbReference>
<evidence type="ECO:0000256" key="1">
    <source>
        <dbReference type="ARBA" id="ARBA00001974"/>
    </source>
</evidence>
<dbReference type="EMBL" id="CP016793">
    <property type="protein sequence ID" value="ANZ35647.1"/>
    <property type="molecule type" value="Genomic_DNA"/>
</dbReference>
<organism evidence="7 8">
    <name type="scientific">Lentzea guizhouensis</name>
    <dbReference type="NCBI Taxonomy" id="1586287"/>
    <lineage>
        <taxon>Bacteria</taxon>
        <taxon>Bacillati</taxon>
        <taxon>Actinomycetota</taxon>
        <taxon>Actinomycetes</taxon>
        <taxon>Pseudonocardiales</taxon>
        <taxon>Pseudonocardiaceae</taxon>
        <taxon>Lentzea</taxon>
    </lineage>
</organism>
<dbReference type="PRINTS" id="PR00411">
    <property type="entry name" value="PNDRDTASEI"/>
</dbReference>
<proteinExistence type="inferred from homology"/>
<reference evidence="7 8" key="1">
    <citation type="submission" date="2016-07" db="EMBL/GenBank/DDBJ databases">
        <title>Complete genome sequence of the Lentzea guizhouensis DHS C013.</title>
        <authorList>
            <person name="Cao C."/>
        </authorList>
    </citation>
    <scope>NUCLEOTIDE SEQUENCE [LARGE SCALE GENOMIC DNA]</scope>
    <source>
        <strain evidence="7 8">DHS C013</strain>
    </source>
</reference>
<dbReference type="SUPFAM" id="SSF51905">
    <property type="entry name" value="FAD/NAD(P)-binding domain"/>
    <property type="match status" value="1"/>
</dbReference>
<dbReference type="InterPro" id="IPR000172">
    <property type="entry name" value="GMC_OxRdtase_N"/>
</dbReference>
<dbReference type="Pfam" id="PF05199">
    <property type="entry name" value="GMC_oxred_C"/>
    <property type="match status" value="1"/>
</dbReference>
<evidence type="ECO:0000259" key="6">
    <source>
        <dbReference type="Pfam" id="PF05199"/>
    </source>
</evidence>
<keyword evidence="3" id="KW-0285">Flavoprotein</keyword>
<name>A0A1B2HD33_9PSEU</name>
<evidence type="ECO:0008006" key="9">
    <source>
        <dbReference type="Google" id="ProtNLM"/>
    </source>
</evidence>
<dbReference type="AlphaFoldDB" id="A0A1B2HD33"/>
<evidence type="ECO:0000259" key="5">
    <source>
        <dbReference type="Pfam" id="PF00732"/>
    </source>
</evidence>
<evidence type="ECO:0000256" key="3">
    <source>
        <dbReference type="ARBA" id="ARBA00022630"/>
    </source>
</evidence>
<accession>A0A1B2HD33</accession>
<dbReference type="Proteomes" id="UP000093053">
    <property type="component" value="Chromosome"/>
</dbReference>
<sequence>MIDYDFIVVGGGTAGSVLAARLSANPAHTVLLLEAGHLGTPAAPTAHVRAHRSSYDAWEEAGATGWNFLNLVPYLKRAEHAAGMDPRWRGHGGPMAVGPGPMAEPGSFYDACYRAAEEAGAPFTADGNGRVAEGVARTEMNLVGFIPQSAYAAYLKPLRRPNLTVLTGARARQLLFDGRRCTGVEYVVSGRPRIAFASCEVLLTAGAIGSAQLLLLSGVGPADHLRDNGIDVVHDLPGVGGNLQDHPFAYVTYTSRISADDGRVPDTPQVLLRSDPIEDPDLRLVFTHFALPNGLPENGYSVMFSLQRPHSRGSVRLAGTDPHDVPVVDPGHYRDPRDLDLMVTALRRAREMGEAKALSRWRVGEFRPGASMASDEELRAYVRAVTGSFRHFAGTCAIGRVVDPALRVHGVDGVRVADASVMPTIVAANPSASVLAIAERAAVLVAHELEAEQLGRATG</sequence>
<dbReference type="SUPFAM" id="SSF54373">
    <property type="entry name" value="FAD-linked reductases, C-terminal domain"/>
    <property type="match status" value="1"/>
</dbReference>
<dbReference type="KEGG" id="led:BBK82_05710"/>
<dbReference type="PANTHER" id="PTHR11552:SF147">
    <property type="entry name" value="CHOLINE DEHYDROGENASE, MITOCHONDRIAL"/>
    <property type="match status" value="1"/>
</dbReference>
<dbReference type="InterPro" id="IPR012132">
    <property type="entry name" value="GMC_OxRdtase"/>
</dbReference>
<evidence type="ECO:0000256" key="2">
    <source>
        <dbReference type="ARBA" id="ARBA00010790"/>
    </source>
</evidence>
<dbReference type="OrthoDB" id="9785276at2"/>
<feature type="domain" description="Glucose-methanol-choline oxidoreductase C-terminal" evidence="6">
    <location>
        <begin position="309"/>
        <end position="438"/>
    </location>
</feature>
<keyword evidence="4" id="KW-0274">FAD</keyword>
<keyword evidence="8" id="KW-1185">Reference proteome</keyword>
<dbReference type="PANTHER" id="PTHR11552">
    <property type="entry name" value="GLUCOSE-METHANOL-CHOLINE GMC OXIDOREDUCTASE"/>
    <property type="match status" value="1"/>
</dbReference>
<feature type="domain" description="Glucose-methanol-choline oxidoreductase N-terminal" evidence="5">
    <location>
        <begin position="4"/>
        <end position="247"/>
    </location>
</feature>
<dbReference type="RefSeq" id="WP_065914057.1">
    <property type="nucleotide sequence ID" value="NZ_CP016793.1"/>
</dbReference>
<gene>
    <name evidence="7" type="ORF">BBK82_05710</name>
</gene>
<dbReference type="InterPro" id="IPR007867">
    <property type="entry name" value="GMC_OxRtase_C"/>
</dbReference>
<dbReference type="PIRSF" id="PIRSF000137">
    <property type="entry name" value="Alcohol_oxidase"/>
    <property type="match status" value="1"/>
</dbReference>
<dbReference type="Gene3D" id="3.30.410.40">
    <property type="match status" value="1"/>
</dbReference>
<dbReference type="Gene3D" id="3.50.50.60">
    <property type="entry name" value="FAD/NAD(P)-binding domain"/>
    <property type="match status" value="2"/>
</dbReference>
<comment type="cofactor">
    <cofactor evidence="1">
        <name>FAD</name>
        <dbReference type="ChEBI" id="CHEBI:57692"/>
    </cofactor>
</comment>
<evidence type="ECO:0000313" key="7">
    <source>
        <dbReference type="EMBL" id="ANZ35647.1"/>
    </source>
</evidence>
<dbReference type="STRING" id="1586287.BBK82_05710"/>